<evidence type="ECO:0000313" key="2">
    <source>
        <dbReference type="EMBL" id="KAJ4163901.1"/>
    </source>
</evidence>
<accession>A0A9W8UQR1</accession>
<evidence type="ECO:0000313" key="3">
    <source>
        <dbReference type="Proteomes" id="UP001144673"/>
    </source>
</evidence>
<dbReference type="EMBL" id="JAJHUN010000001">
    <property type="protein sequence ID" value="KAJ4163901.1"/>
    <property type="molecule type" value="Genomic_DNA"/>
</dbReference>
<feature type="compositionally biased region" description="Basic and acidic residues" evidence="1">
    <location>
        <begin position="101"/>
        <end position="111"/>
    </location>
</feature>
<organism evidence="2 3">
    <name type="scientific">Akanthomyces muscarius</name>
    <name type="common">Entomopathogenic fungus</name>
    <name type="synonym">Lecanicillium muscarium</name>
    <dbReference type="NCBI Taxonomy" id="2231603"/>
    <lineage>
        <taxon>Eukaryota</taxon>
        <taxon>Fungi</taxon>
        <taxon>Dikarya</taxon>
        <taxon>Ascomycota</taxon>
        <taxon>Pezizomycotina</taxon>
        <taxon>Sordariomycetes</taxon>
        <taxon>Hypocreomycetidae</taxon>
        <taxon>Hypocreales</taxon>
        <taxon>Cordycipitaceae</taxon>
        <taxon>Akanthomyces</taxon>
    </lineage>
</organism>
<reference evidence="2" key="1">
    <citation type="journal article" date="2023" name="Access Microbiol">
        <title>De-novo genome assembly for Akanthomyces muscarius, a biocontrol agent of insect agricultural pests.</title>
        <authorList>
            <person name="Erdos Z."/>
            <person name="Studholme D.J."/>
            <person name="Raymond B."/>
            <person name="Sharma M."/>
        </authorList>
    </citation>
    <scope>NUCLEOTIDE SEQUENCE</scope>
    <source>
        <strain evidence="2">Ve6</strain>
    </source>
</reference>
<gene>
    <name evidence="2" type="ORF">LMH87_005602</name>
</gene>
<evidence type="ECO:0000256" key="1">
    <source>
        <dbReference type="SAM" id="MobiDB-lite"/>
    </source>
</evidence>
<dbReference type="RefSeq" id="XP_056058816.1">
    <property type="nucleotide sequence ID" value="XM_056203347.1"/>
</dbReference>
<comment type="caution">
    <text evidence="2">The sequence shown here is derived from an EMBL/GenBank/DDBJ whole genome shotgun (WGS) entry which is preliminary data.</text>
</comment>
<feature type="region of interest" description="Disordered" evidence="1">
    <location>
        <begin position="79"/>
        <end position="127"/>
    </location>
</feature>
<sequence length="127" mass="14212">MQWTTLHLTTKGYHWRRLLFRLWMIDRRPCQPKNCHSRTSKGFVPKITGNCVGLAELRLQLFIVHSHSKVYTWAAHKQRGSLAADEKSPATLETDNTGTKPKAEATPKKGEAASGEGKSAPSLTLDE</sequence>
<dbReference type="AlphaFoldDB" id="A0A9W8UQR1"/>
<proteinExistence type="predicted"/>
<keyword evidence="3" id="KW-1185">Reference proteome</keyword>
<dbReference type="GeneID" id="80892761"/>
<protein>
    <submittedName>
        <fullName evidence="2">Uncharacterized protein</fullName>
    </submittedName>
</protein>
<dbReference type="Proteomes" id="UP001144673">
    <property type="component" value="Chromosome 1"/>
</dbReference>
<name>A0A9W8UQR1_AKAMU</name>